<feature type="non-terminal residue" evidence="9">
    <location>
        <position position="664"/>
    </location>
</feature>
<evidence type="ECO:0000256" key="6">
    <source>
        <dbReference type="RuleBase" id="RU000682"/>
    </source>
</evidence>
<proteinExistence type="predicted"/>
<evidence type="ECO:0000256" key="1">
    <source>
        <dbReference type="ARBA" id="ARBA00004123"/>
    </source>
</evidence>
<evidence type="ECO:0000256" key="2">
    <source>
        <dbReference type="ARBA" id="ARBA00023125"/>
    </source>
</evidence>
<dbReference type="Pfam" id="PF00046">
    <property type="entry name" value="Homeodomain"/>
    <property type="match status" value="1"/>
</dbReference>
<feature type="compositionally biased region" description="Polar residues" evidence="7">
    <location>
        <begin position="636"/>
        <end position="652"/>
    </location>
</feature>
<feature type="compositionally biased region" description="Acidic residues" evidence="7">
    <location>
        <begin position="1"/>
        <end position="11"/>
    </location>
</feature>
<dbReference type="GO" id="GO:0005634">
    <property type="term" value="C:nucleus"/>
    <property type="evidence" value="ECO:0007669"/>
    <property type="project" value="UniProtKB-SubCell"/>
</dbReference>
<dbReference type="InterPro" id="IPR042988">
    <property type="entry name" value="NOBOX"/>
</dbReference>
<evidence type="ECO:0000256" key="3">
    <source>
        <dbReference type="ARBA" id="ARBA00023155"/>
    </source>
</evidence>
<keyword evidence="10" id="KW-1185">Reference proteome</keyword>
<name>A0AAD9E2W9_9TELE</name>
<evidence type="ECO:0000313" key="10">
    <source>
        <dbReference type="Proteomes" id="UP001239994"/>
    </source>
</evidence>
<feature type="compositionally biased region" description="Basic and acidic residues" evidence="7">
    <location>
        <begin position="20"/>
        <end position="61"/>
    </location>
</feature>
<feature type="domain" description="Homeobox" evidence="8">
    <location>
        <begin position="294"/>
        <end position="354"/>
    </location>
</feature>
<feature type="non-terminal residue" evidence="9">
    <location>
        <position position="1"/>
    </location>
</feature>
<feature type="DNA-binding region" description="Homeobox" evidence="5">
    <location>
        <begin position="296"/>
        <end position="355"/>
    </location>
</feature>
<evidence type="ECO:0000256" key="4">
    <source>
        <dbReference type="ARBA" id="ARBA00023242"/>
    </source>
</evidence>
<gene>
    <name evidence="9" type="ORF">P4O66_019462</name>
</gene>
<dbReference type="SUPFAM" id="SSF46689">
    <property type="entry name" value="Homeodomain-like"/>
    <property type="match status" value="1"/>
</dbReference>
<feature type="region of interest" description="Disordered" evidence="7">
    <location>
        <begin position="1"/>
        <end position="131"/>
    </location>
</feature>
<evidence type="ECO:0000313" key="9">
    <source>
        <dbReference type="EMBL" id="KAK1805110.1"/>
    </source>
</evidence>
<dbReference type="EMBL" id="JAROKS010000003">
    <property type="protein sequence ID" value="KAK1805110.1"/>
    <property type="molecule type" value="Genomic_DNA"/>
</dbReference>
<keyword evidence="2 5" id="KW-0238">DNA-binding</keyword>
<protein>
    <recommendedName>
        <fullName evidence="8">Homeobox domain-containing protein</fullName>
    </recommendedName>
</protein>
<organism evidence="9 10">
    <name type="scientific">Electrophorus voltai</name>
    <dbReference type="NCBI Taxonomy" id="2609070"/>
    <lineage>
        <taxon>Eukaryota</taxon>
        <taxon>Metazoa</taxon>
        <taxon>Chordata</taxon>
        <taxon>Craniata</taxon>
        <taxon>Vertebrata</taxon>
        <taxon>Euteleostomi</taxon>
        <taxon>Actinopterygii</taxon>
        <taxon>Neopterygii</taxon>
        <taxon>Teleostei</taxon>
        <taxon>Ostariophysi</taxon>
        <taxon>Gymnotiformes</taxon>
        <taxon>Gymnotoidei</taxon>
        <taxon>Gymnotidae</taxon>
        <taxon>Electrophorus</taxon>
    </lineage>
</organism>
<feature type="compositionally biased region" description="Basic and acidic residues" evidence="7">
    <location>
        <begin position="68"/>
        <end position="131"/>
    </location>
</feature>
<evidence type="ECO:0000256" key="7">
    <source>
        <dbReference type="SAM" id="MobiDB-lite"/>
    </source>
</evidence>
<dbReference type="PANTHER" id="PTHR47060:SF1">
    <property type="entry name" value="HOMEOBOX PROTEIN NOBOX"/>
    <property type="match status" value="1"/>
</dbReference>
<evidence type="ECO:0000259" key="8">
    <source>
        <dbReference type="PROSITE" id="PS50071"/>
    </source>
</evidence>
<accession>A0AAD9E2W9</accession>
<dbReference type="InterPro" id="IPR001356">
    <property type="entry name" value="HD"/>
</dbReference>
<dbReference type="AlphaFoldDB" id="A0AAD9E2W9"/>
<dbReference type="CDD" id="cd00086">
    <property type="entry name" value="homeodomain"/>
    <property type="match status" value="1"/>
</dbReference>
<dbReference type="GO" id="GO:0000981">
    <property type="term" value="F:DNA-binding transcription factor activity, RNA polymerase II-specific"/>
    <property type="evidence" value="ECO:0007669"/>
    <property type="project" value="TreeGrafter"/>
</dbReference>
<keyword evidence="4 5" id="KW-0539">Nucleus</keyword>
<dbReference type="SMART" id="SM00389">
    <property type="entry name" value="HOX"/>
    <property type="match status" value="1"/>
</dbReference>
<feature type="compositionally biased region" description="Low complexity" evidence="7">
    <location>
        <begin position="169"/>
        <end position="188"/>
    </location>
</feature>
<sequence length="664" mass="72497">GLCPLCEEDGDGLYLGLGVTEREREVDEEREETELKREQSKDDWIKGDELAGKGINEEGKQNGKKKEKGKEGMVEEKQETTVRDDDGDDYGHEGEEVEMDKESKPEEQTEVKKGDGKEGLSSDRVHQPVREGRVLQLDPGCPVNLVMVCEESVERCVSEELMLCPSKSLSLPQNPSLSPHPSQDSLPLTLPPSDPSLHPLQSQPMGQTQEPALIPVSEAPCLGKRMYGSSPSMEPTTLVAPGQLEVTLRQVYTTRCYTRFSGQPAQQQPLPSVPPDSSTQPLAYITSSPLQPAAPKKKIRTSYTTDQLEELERVFQDDHYPDAEKRKEIAISVGVTPQRVMVWFQNRRAKWRKISKAIVKKPPESRPMAPAPVHSPTVTSIPSACFMALKTGNMDAGTACVSHGGSLDYIPPVMQSPPPLRRASLPYFAAYNPPTHMLSVLLDTSEHSEPQVLSLHTDHGFDYDAAGSSTRHESGPGNAQPFPLNTCTQQHSTLLPQQPNPLFAGRSDCFVGQSHPLLPQYSRLSYFTPSPYLTPSPSEGTTASTVPLNPGTSSGLLACSTGGHAYFQYPNSNQILLQSGVQAFQAYAWAGDACGHSGQFPPAVLRPQFTSQSHEGHYPPLLPPQHYAVPPRASCPSLSKSTPSDPMLNSTKPELEDAAQSQQA</sequence>
<feature type="region of interest" description="Disordered" evidence="7">
    <location>
        <begin position="169"/>
        <end position="207"/>
    </location>
</feature>
<comment type="subcellular location">
    <subcellularLocation>
        <location evidence="1 5 6">Nucleus</location>
    </subcellularLocation>
</comment>
<dbReference type="PROSITE" id="PS50071">
    <property type="entry name" value="HOMEOBOX_2"/>
    <property type="match status" value="1"/>
</dbReference>
<reference evidence="9" key="1">
    <citation type="submission" date="2023-03" db="EMBL/GenBank/DDBJ databases">
        <title>Electrophorus voltai genome.</title>
        <authorList>
            <person name="Bian C."/>
        </authorList>
    </citation>
    <scope>NUCLEOTIDE SEQUENCE</scope>
    <source>
        <strain evidence="9">CB-2022</strain>
        <tissue evidence="9">Muscle</tissue>
    </source>
</reference>
<evidence type="ECO:0000256" key="5">
    <source>
        <dbReference type="PROSITE-ProRule" id="PRU00108"/>
    </source>
</evidence>
<feature type="region of interest" description="Disordered" evidence="7">
    <location>
        <begin position="610"/>
        <end position="664"/>
    </location>
</feature>
<dbReference type="PANTHER" id="PTHR47060">
    <property type="entry name" value="HOMEOBOX PROTEIN NOBOX"/>
    <property type="match status" value="1"/>
</dbReference>
<dbReference type="Proteomes" id="UP001239994">
    <property type="component" value="Unassembled WGS sequence"/>
</dbReference>
<dbReference type="Gene3D" id="1.10.10.60">
    <property type="entry name" value="Homeodomain-like"/>
    <property type="match status" value="1"/>
</dbReference>
<dbReference type="GO" id="GO:0000978">
    <property type="term" value="F:RNA polymerase II cis-regulatory region sequence-specific DNA binding"/>
    <property type="evidence" value="ECO:0007669"/>
    <property type="project" value="TreeGrafter"/>
</dbReference>
<feature type="compositionally biased region" description="Low complexity" evidence="7">
    <location>
        <begin position="195"/>
        <end position="204"/>
    </location>
</feature>
<keyword evidence="3 5" id="KW-0371">Homeobox</keyword>
<dbReference type="InterPro" id="IPR009057">
    <property type="entry name" value="Homeodomain-like_sf"/>
</dbReference>
<dbReference type="FunFam" id="1.10.10.60:FF:000679">
    <property type="entry name" value="Homeobox protein aristaless"/>
    <property type="match status" value="1"/>
</dbReference>
<comment type="caution">
    <text evidence="9">The sequence shown here is derived from an EMBL/GenBank/DDBJ whole genome shotgun (WGS) entry which is preliminary data.</text>
</comment>